<evidence type="ECO:0000256" key="1">
    <source>
        <dbReference type="SAM" id="Phobius"/>
    </source>
</evidence>
<name>A0A1Y1ZTK6_9FUNG</name>
<evidence type="ECO:0000313" key="2">
    <source>
        <dbReference type="EMBL" id="ORY13552.1"/>
    </source>
</evidence>
<comment type="caution">
    <text evidence="2">The sequence shown here is derived from an EMBL/GenBank/DDBJ whole genome shotgun (WGS) entry which is preliminary data.</text>
</comment>
<dbReference type="Proteomes" id="UP000193920">
    <property type="component" value="Unassembled WGS sequence"/>
</dbReference>
<dbReference type="EMBL" id="MCOG01000359">
    <property type="protein sequence ID" value="ORY13552.1"/>
    <property type="molecule type" value="Genomic_DNA"/>
</dbReference>
<accession>A0A1Y1ZTK6</accession>
<reference evidence="2 3" key="1">
    <citation type="submission" date="2016-08" db="EMBL/GenBank/DDBJ databases">
        <title>A Parts List for Fungal Cellulosomes Revealed by Comparative Genomics.</title>
        <authorList>
            <consortium name="DOE Joint Genome Institute"/>
            <person name="Haitjema C.H."/>
            <person name="Gilmore S.P."/>
            <person name="Henske J.K."/>
            <person name="Solomon K.V."/>
            <person name="De Groot R."/>
            <person name="Kuo A."/>
            <person name="Mondo S.J."/>
            <person name="Salamov A.A."/>
            <person name="Labutti K."/>
            <person name="Zhao Z."/>
            <person name="Chiniquy J."/>
            <person name="Barry K."/>
            <person name="Brewer H.M."/>
            <person name="Purvine S.O."/>
            <person name="Wright A.T."/>
            <person name="Boxma B."/>
            <person name="Van Alen T."/>
            <person name="Hackstein J.H."/>
            <person name="Baker S.E."/>
            <person name="Grigoriev I.V."/>
            <person name="O'Malley M.A."/>
        </authorList>
    </citation>
    <scope>NUCLEOTIDE SEQUENCE [LARGE SCALE GENOMIC DNA]</scope>
    <source>
        <strain evidence="2 3">G1</strain>
    </source>
</reference>
<dbReference type="AlphaFoldDB" id="A0A1Y1ZTK6"/>
<feature type="transmembrane region" description="Helical" evidence="1">
    <location>
        <begin position="129"/>
        <end position="147"/>
    </location>
</feature>
<keyword evidence="3" id="KW-1185">Reference proteome</keyword>
<feature type="transmembrane region" description="Helical" evidence="1">
    <location>
        <begin position="53"/>
        <end position="71"/>
    </location>
</feature>
<proteinExistence type="predicted"/>
<evidence type="ECO:0000313" key="3">
    <source>
        <dbReference type="Proteomes" id="UP000193920"/>
    </source>
</evidence>
<keyword evidence="1" id="KW-0472">Membrane</keyword>
<sequence length="175" mass="20333">MNSRFKNYSFRKSYKKKIKKQLSSNDYRFRNYYLKNHILRTYLLMGLKALKNYPLMIIISGTILLGIKFIKELSSKEYRFRSYSLKICTLTIIVSGRNSHLGIILSELFSNELLFRNYSFRNYSFKNNPLMTIVLGNILSGIILSELNSFQNYLLMIVVTGTIVSGIIISGIIIL</sequence>
<keyword evidence="1" id="KW-1133">Transmembrane helix</keyword>
<feature type="transmembrane region" description="Helical" evidence="1">
    <location>
        <begin position="83"/>
        <end position="109"/>
    </location>
</feature>
<gene>
    <name evidence="2" type="ORF">LY90DRAFT_518165</name>
</gene>
<organism evidence="2 3">
    <name type="scientific">Neocallimastix californiae</name>
    <dbReference type="NCBI Taxonomy" id="1754190"/>
    <lineage>
        <taxon>Eukaryota</taxon>
        <taxon>Fungi</taxon>
        <taxon>Fungi incertae sedis</taxon>
        <taxon>Chytridiomycota</taxon>
        <taxon>Chytridiomycota incertae sedis</taxon>
        <taxon>Neocallimastigomycetes</taxon>
        <taxon>Neocallimastigales</taxon>
        <taxon>Neocallimastigaceae</taxon>
        <taxon>Neocallimastix</taxon>
    </lineage>
</organism>
<feature type="transmembrane region" description="Helical" evidence="1">
    <location>
        <begin position="154"/>
        <end position="174"/>
    </location>
</feature>
<keyword evidence="1" id="KW-0812">Transmembrane</keyword>
<protein>
    <submittedName>
        <fullName evidence="2">Uncharacterized protein</fullName>
    </submittedName>
</protein>